<dbReference type="InterPro" id="IPR029058">
    <property type="entry name" value="AB_hydrolase_fold"/>
</dbReference>
<name>A0ABP4IV78_9PSEU</name>
<dbReference type="PRINTS" id="PR00111">
    <property type="entry name" value="ABHYDROLASE"/>
</dbReference>
<feature type="domain" description="AB hydrolase-1" evidence="1">
    <location>
        <begin position="27"/>
        <end position="264"/>
    </location>
</feature>
<accession>A0ABP4IV78</accession>
<dbReference type="InterPro" id="IPR000073">
    <property type="entry name" value="AB_hydrolase_1"/>
</dbReference>
<dbReference type="Gene3D" id="3.40.50.1820">
    <property type="entry name" value="alpha/beta hydrolase"/>
    <property type="match status" value="1"/>
</dbReference>
<dbReference type="PANTHER" id="PTHR43433:SF5">
    <property type="entry name" value="AB HYDROLASE-1 DOMAIN-CONTAINING PROTEIN"/>
    <property type="match status" value="1"/>
</dbReference>
<dbReference type="PANTHER" id="PTHR43433">
    <property type="entry name" value="HYDROLASE, ALPHA/BETA FOLD FAMILY PROTEIN"/>
    <property type="match status" value="1"/>
</dbReference>
<dbReference type="Pfam" id="PF00561">
    <property type="entry name" value="Abhydrolase_1"/>
    <property type="match status" value="1"/>
</dbReference>
<protein>
    <submittedName>
        <fullName evidence="2">Alpha/beta hydrolase</fullName>
    </submittedName>
</protein>
<dbReference type="RefSeq" id="WP_344026636.1">
    <property type="nucleotide sequence ID" value="NZ_BAAAJK010000034.1"/>
</dbReference>
<dbReference type="SUPFAM" id="SSF53474">
    <property type="entry name" value="alpha/beta-Hydrolases"/>
    <property type="match status" value="1"/>
</dbReference>
<evidence type="ECO:0000313" key="2">
    <source>
        <dbReference type="EMBL" id="GAA1397248.1"/>
    </source>
</evidence>
<organism evidence="2 3">
    <name type="scientific">Pseudonocardia kongjuensis</name>
    <dbReference type="NCBI Taxonomy" id="102227"/>
    <lineage>
        <taxon>Bacteria</taxon>
        <taxon>Bacillati</taxon>
        <taxon>Actinomycetota</taxon>
        <taxon>Actinomycetes</taxon>
        <taxon>Pseudonocardiales</taxon>
        <taxon>Pseudonocardiaceae</taxon>
        <taxon>Pseudonocardia</taxon>
    </lineage>
</organism>
<sequence>MSIHLVRPDDHTELHVESIGGIGGDPLVLLGGATWSKDWWDDRLCALFADAGFRVVRFDQRDTGESTFWPPGGPGYTGADLVSDVVAVMDGLELGGAHVVGLSMGGGLAQQLAFRYSSRVLSSTLMSTSPAGPVRSELPGPTPAIARLFTEAADEPDWADRAAVVEHLVEGERPFAGPGSFDEDVVRATAGRVVDRTRSLPSAMTNHFLLSDGGAAPVELSELGSRPTLVVHGTADPLFPVEHGRALAEHIPGAELLELADVGHQLPPPRHWDALVGAVARQRELR</sequence>
<dbReference type="Proteomes" id="UP001501414">
    <property type="component" value="Unassembled WGS sequence"/>
</dbReference>
<dbReference type="GO" id="GO:0016787">
    <property type="term" value="F:hydrolase activity"/>
    <property type="evidence" value="ECO:0007669"/>
    <property type="project" value="UniProtKB-KW"/>
</dbReference>
<proteinExistence type="predicted"/>
<keyword evidence="2" id="KW-0378">Hydrolase</keyword>
<comment type="caution">
    <text evidence="2">The sequence shown here is derived from an EMBL/GenBank/DDBJ whole genome shotgun (WGS) entry which is preliminary data.</text>
</comment>
<keyword evidence="3" id="KW-1185">Reference proteome</keyword>
<dbReference type="EMBL" id="BAAAJK010000034">
    <property type="protein sequence ID" value="GAA1397248.1"/>
    <property type="molecule type" value="Genomic_DNA"/>
</dbReference>
<reference evidence="3" key="1">
    <citation type="journal article" date="2019" name="Int. J. Syst. Evol. Microbiol.">
        <title>The Global Catalogue of Microorganisms (GCM) 10K type strain sequencing project: providing services to taxonomists for standard genome sequencing and annotation.</title>
        <authorList>
            <consortium name="The Broad Institute Genomics Platform"/>
            <consortium name="The Broad Institute Genome Sequencing Center for Infectious Disease"/>
            <person name="Wu L."/>
            <person name="Ma J."/>
        </authorList>
    </citation>
    <scope>NUCLEOTIDE SEQUENCE [LARGE SCALE GENOMIC DNA]</scope>
    <source>
        <strain evidence="3">JCM 11896</strain>
    </source>
</reference>
<evidence type="ECO:0000259" key="1">
    <source>
        <dbReference type="Pfam" id="PF00561"/>
    </source>
</evidence>
<gene>
    <name evidence="2" type="ORF">GCM10009613_49610</name>
</gene>
<dbReference type="InterPro" id="IPR050471">
    <property type="entry name" value="AB_hydrolase"/>
</dbReference>
<evidence type="ECO:0000313" key="3">
    <source>
        <dbReference type="Proteomes" id="UP001501414"/>
    </source>
</evidence>